<accession>A0A1A9B9W7</accession>
<feature type="domain" description="Flavin reductase like" evidence="2">
    <location>
        <begin position="21"/>
        <end position="164"/>
    </location>
</feature>
<keyword evidence="1" id="KW-0560">Oxidoreductase</keyword>
<dbReference type="InterPro" id="IPR002563">
    <property type="entry name" value="Flavin_Rdtase-like_dom"/>
</dbReference>
<evidence type="ECO:0000259" key="2">
    <source>
        <dbReference type="SMART" id="SM00903"/>
    </source>
</evidence>
<dbReference type="SMART" id="SM00903">
    <property type="entry name" value="Flavin_Reduct"/>
    <property type="match status" value="1"/>
</dbReference>
<name>A0A1A9B9W7_9ACTN</name>
<dbReference type="GO" id="GO:0010181">
    <property type="term" value="F:FMN binding"/>
    <property type="evidence" value="ECO:0007669"/>
    <property type="project" value="InterPro"/>
</dbReference>
<dbReference type="Pfam" id="PF01613">
    <property type="entry name" value="Flavin_Reduct"/>
    <property type="match status" value="1"/>
</dbReference>
<evidence type="ECO:0000256" key="1">
    <source>
        <dbReference type="ARBA" id="ARBA00023002"/>
    </source>
</evidence>
<dbReference type="Gene3D" id="2.30.110.10">
    <property type="entry name" value="Electron Transport, Fmn-binding Protein, Chain A"/>
    <property type="match status" value="1"/>
</dbReference>
<proteinExistence type="predicted"/>
<sequence>MNSDLGTDHRRVTGDQLRLLMRRQAATVTVITTLAGDRPAGFTATSFTSVSLRPPLVSFCVCRGSSSWPAVRAAAHVAVHLLAGDQAELARTFAAKGTDRFAGPVRWRPGPYGMPLIDRTLAWMVCRVSERVTAGDHAIVLAEPVTAEYTDGRPLLYHDGRYVRLA</sequence>
<evidence type="ECO:0000313" key="4">
    <source>
        <dbReference type="Proteomes" id="UP000199558"/>
    </source>
</evidence>
<evidence type="ECO:0000313" key="3">
    <source>
        <dbReference type="EMBL" id="SBT65692.1"/>
    </source>
</evidence>
<dbReference type="PANTHER" id="PTHR30466">
    <property type="entry name" value="FLAVIN REDUCTASE"/>
    <property type="match status" value="1"/>
</dbReference>
<keyword evidence="4" id="KW-1185">Reference proteome</keyword>
<dbReference type="STRING" id="946078.GA0070622_2696"/>
<dbReference type="InterPro" id="IPR012349">
    <property type="entry name" value="Split_barrel_FMN-bd"/>
</dbReference>
<protein>
    <submittedName>
        <fullName evidence="3">NADH-FMN oxidoreductase RutF, flavin reductase (DIM6/NTAB) family</fullName>
    </submittedName>
</protein>
<dbReference type="GO" id="GO:0006208">
    <property type="term" value="P:pyrimidine nucleobase catabolic process"/>
    <property type="evidence" value="ECO:0007669"/>
    <property type="project" value="TreeGrafter"/>
</dbReference>
<reference evidence="4" key="1">
    <citation type="submission" date="2016-06" db="EMBL/GenBank/DDBJ databases">
        <authorList>
            <person name="Varghese N."/>
            <person name="Submissions Spin"/>
        </authorList>
    </citation>
    <scope>NUCLEOTIDE SEQUENCE [LARGE SCALE GENOMIC DNA]</scope>
    <source>
        <strain evidence="4">DSM 45794</strain>
    </source>
</reference>
<organism evidence="3 4">
    <name type="scientific">Micromonospora sediminicola</name>
    <dbReference type="NCBI Taxonomy" id="946078"/>
    <lineage>
        <taxon>Bacteria</taxon>
        <taxon>Bacillati</taxon>
        <taxon>Actinomycetota</taxon>
        <taxon>Actinomycetes</taxon>
        <taxon>Micromonosporales</taxon>
        <taxon>Micromonosporaceae</taxon>
        <taxon>Micromonospora</taxon>
    </lineage>
</organism>
<dbReference type="EMBL" id="FLRH01000003">
    <property type="protein sequence ID" value="SBT65692.1"/>
    <property type="molecule type" value="Genomic_DNA"/>
</dbReference>
<dbReference type="AlphaFoldDB" id="A0A1A9B9W7"/>
<dbReference type="GO" id="GO:0042602">
    <property type="term" value="F:riboflavin reductase (NADPH) activity"/>
    <property type="evidence" value="ECO:0007669"/>
    <property type="project" value="TreeGrafter"/>
</dbReference>
<dbReference type="InterPro" id="IPR050268">
    <property type="entry name" value="NADH-dep_flavin_reductase"/>
</dbReference>
<dbReference type="SUPFAM" id="SSF50475">
    <property type="entry name" value="FMN-binding split barrel"/>
    <property type="match status" value="1"/>
</dbReference>
<dbReference type="Proteomes" id="UP000199558">
    <property type="component" value="Unassembled WGS sequence"/>
</dbReference>
<dbReference type="PANTHER" id="PTHR30466:SF1">
    <property type="entry name" value="FMN REDUCTASE (NADH) RUTF"/>
    <property type="match status" value="1"/>
</dbReference>
<gene>
    <name evidence="3" type="ORF">GA0070622_2696</name>
</gene>